<organism evidence="4 5">
    <name type="scientific">Pseudomonas rhodesiae</name>
    <dbReference type="NCBI Taxonomy" id="76760"/>
    <lineage>
        <taxon>Bacteria</taxon>
        <taxon>Pseudomonadati</taxon>
        <taxon>Pseudomonadota</taxon>
        <taxon>Gammaproteobacteria</taxon>
        <taxon>Pseudomonadales</taxon>
        <taxon>Pseudomonadaceae</taxon>
        <taxon>Pseudomonas</taxon>
    </lineage>
</organism>
<dbReference type="PANTHER" id="PTHR30537">
    <property type="entry name" value="HTH-TYPE TRANSCRIPTIONAL REGULATOR"/>
    <property type="match status" value="1"/>
</dbReference>
<evidence type="ECO:0000256" key="2">
    <source>
        <dbReference type="SAM" id="MobiDB-lite"/>
    </source>
</evidence>
<reference evidence="4" key="1">
    <citation type="submission" date="2020-12" db="EMBL/GenBank/DDBJ databases">
        <title>Comparative genomic insights into the epidemiology and virulence of plant pathogenic Pseudomonads from Turkey.</title>
        <authorList>
            <person name="Dillon M."/>
            <person name="Ruiz-Bedoya T."/>
            <person name="Bendalovic-Torma C."/>
            <person name="Guttman K.M."/>
            <person name="Kwak H."/>
            <person name="Middleton M.A."/>
            <person name="Wang P.W."/>
            <person name="Horuz S."/>
            <person name="Aysan Y."/>
            <person name="Guttman D.S."/>
        </authorList>
    </citation>
    <scope>NUCLEOTIDE SEQUENCE</scope>
    <source>
        <strain evidence="4">S5_IA_3a</strain>
    </source>
</reference>
<feature type="domain" description="LysR substrate-binding" evidence="3">
    <location>
        <begin position="44"/>
        <end position="247"/>
    </location>
</feature>
<dbReference type="InterPro" id="IPR058163">
    <property type="entry name" value="LysR-type_TF_proteobact-type"/>
</dbReference>
<dbReference type="PANTHER" id="PTHR30537:SF72">
    <property type="entry name" value="LYSR FAMILY TRANSCRIPTIONAL REGULATOR"/>
    <property type="match status" value="1"/>
</dbReference>
<dbReference type="CDD" id="cd08476">
    <property type="entry name" value="PBP2_CrgA_like_7"/>
    <property type="match status" value="1"/>
</dbReference>
<dbReference type="EMBL" id="JAEILH010000040">
    <property type="protein sequence ID" value="MBI6626654.1"/>
    <property type="molecule type" value="Genomic_DNA"/>
</dbReference>
<proteinExistence type="inferred from homology"/>
<dbReference type="Pfam" id="PF03466">
    <property type="entry name" value="LysR_substrate"/>
    <property type="match status" value="1"/>
</dbReference>
<gene>
    <name evidence="4" type="ORF">YA0853_23755</name>
</gene>
<comment type="caution">
    <text evidence="4">The sequence shown here is derived from an EMBL/GenBank/DDBJ whole genome shotgun (WGS) entry which is preliminary data.</text>
</comment>
<comment type="similarity">
    <text evidence="1">Belongs to the LysR transcriptional regulatory family.</text>
</comment>
<evidence type="ECO:0000313" key="4">
    <source>
        <dbReference type="EMBL" id="MBI6626654.1"/>
    </source>
</evidence>
<dbReference type="InterPro" id="IPR005119">
    <property type="entry name" value="LysR_subst-bd"/>
</dbReference>
<dbReference type="SUPFAM" id="SSF53850">
    <property type="entry name" value="Periplasmic binding protein-like II"/>
    <property type="match status" value="1"/>
</dbReference>
<dbReference type="GO" id="GO:0003700">
    <property type="term" value="F:DNA-binding transcription factor activity"/>
    <property type="evidence" value="ECO:0007669"/>
    <property type="project" value="TreeGrafter"/>
</dbReference>
<feature type="region of interest" description="Disordered" evidence="2">
    <location>
        <begin position="1"/>
        <end position="47"/>
    </location>
</feature>
<dbReference type="Proteomes" id="UP000645865">
    <property type="component" value="Unassembled WGS sequence"/>
</dbReference>
<evidence type="ECO:0000313" key="5">
    <source>
        <dbReference type="Proteomes" id="UP000645865"/>
    </source>
</evidence>
<dbReference type="GO" id="GO:0043565">
    <property type="term" value="F:sequence-specific DNA binding"/>
    <property type="evidence" value="ECO:0007669"/>
    <property type="project" value="TreeGrafter"/>
</dbReference>
<evidence type="ECO:0000256" key="1">
    <source>
        <dbReference type="ARBA" id="ARBA00009437"/>
    </source>
</evidence>
<dbReference type="GO" id="GO:0006351">
    <property type="term" value="P:DNA-templated transcription"/>
    <property type="evidence" value="ECO:0007669"/>
    <property type="project" value="TreeGrafter"/>
</dbReference>
<sequence length="251" mass="28073">MNHLWAIAPKAEQQSGEGEDGNACHGKPLQLAIDPRTDTPEANDRPRGKLRISLPSVGTLFMPKLATFKRLYPDIELDFDYSDRLVDVIEEGFDAVIRTGEPSDSRLMSRRLGSCRRVIVGAPSYFSQAGVPHEPADLTRHGCLLYRFPSTGKLDTWPVTRTTDMPAIELPISMVTNTLDPQVCFAEQGLGIACLPEIAVRQQLQDGKLITVLDEYNHESMVFHVLWPSSRHLSPKIRAFVDFVAENLFPF</sequence>
<accession>A0A8I1E8C9</accession>
<feature type="compositionally biased region" description="Basic and acidic residues" evidence="2">
    <location>
        <begin position="35"/>
        <end position="47"/>
    </location>
</feature>
<dbReference type="Gene3D" id="3.40.190.290">
    <property type="match status" value="1"/>
</dbReference>
<name>A0A8I1E8C9_9PSED</name>
<protein>
    <submittedName>
        <fullName evidence="4">LysR family transcriptional regulator</fullName>
    </submittedName>
</protein>
<dbReference type="AlphaFoldDB" id="A0A8I1E8C9"/>
<evidence type="ECO:0000259" key="3">
    <source>
        <dbReference type="Pfam" id="PF03466"/>
    </source>
</evidence>